<feature type="domain" description="Ubiquitin-like protease family profile" evidence="4">
    <location>
        <begin position="85"/>
        <end position="117"/>
    </location>
</feature>
<reference evidence="5" key="1">
    <citation type="submission" date="2020-04" db="EMBL/GenBank/DDBJ databases">
        <title>Hybrid Assembly of Korean Phytophthora infestans isolates.</title>
        <authorList>
            <person name="Prokchorchik M."/>
            <person name="Lee Y."/>
            <person name="Seo J."/>
            <person name="Cho J.-H."/>
            <person name="Park Y.-E."/>
            <person name="Jang D.-C."/>
            <person name="Im J.-S."/>
            <person name="Choi J.-G."/>
            <person name="Park H.-J."/>
            <person name="Lee G.-B."/>
            <person name="Lee Y.-G."/>
            <person name="Hong S.-Y."/>
            <person name="Cho K."/>
            <person name="Sohn K.H."/>
        </authorList>
    </citation>
    <scope>NUCLEOTIDE SEQUENCE</scope>
    <source>
        <strain evidence="5">KR_1_A1</strain>
    </source>
</reference>
<protein>
    <submittedName>
        <fullName evidence="5">Ulp1 protease family C-terminal catalytic domain</fullName>
    </submittedName>
</protein>
<dbReference type="AlphaFoldDB" id="A0A833ST26"/>
<organism evidence="5 6">
    <name type="scientific">Phytophthora infestans</name>
    <name type="common">Potato late blight agent</name>
    <name type="synonym">Botrytis infestans</name>
    <dbReference type="NCBI Taxonomy" id="4787"/>
    <lineage>
        <taxon>Eukaryota</taxon>
        <taxon>Sar</taxon>
        <taxon>Stramenopiles</taxon>
        <taxon>Oomycota</taxon>
        <taxon>Peronosporomycetes</taxon>
        <taxon>Peronosporales</taxon>
        <taxon>Peronosporaceae</taxon>
        <taxon>Phytophthora</taxon>
    </lineage>
</organism>
<dbReference type="Proteomes" id="UP000602510">
    <property type="component" value="Unassembled WGS sequence"/>
</dbReference>
<dbReference type="EMBL" id="WSZM01000047">
    <property type="protein sequence ID" value="KAF4045481.1"/>
    <property type="molecule type" value="Genomic_DNA"/>
</dbReference>
<evidence type="ECO:0000259" key="4">
    <source>
        <dbReference type="Pfam" id="PF02902"/>
    </source>
</evidence>
<evidence type="ECO:0000313" key="6">
    <source>
        <dbReference type="Proteomes" id="UP000602510"/>
    </source>
</evidence>
<comment type="caution">
    <text evidence="5">The sequence shown here is derived from an EMBL/GenBank/DDBJ whole genome shotgun (WGS) entry which is preliminary data.</text>
</comment>
<keyword evidence="3" id="KW-0378">Hydrolase</keyword>
<keyword evidence="6" id="KW-1185">Reference proteome</keyword>
<dbReference type="GO" id="GO:0006508">
    <property type="term" value="P:proteolysis"/>
    <property type="evidence" value="ECO:0007669"/>
    <property type="project" value="UniProtKB-KW"/>
</dbReference>
<dbReference type="SUPFAM" id="SSF54001">
    <property type="entry name" value="Cysteine proteinases"/>
    <property type="match status" value="1"/>
</dbReference>
<gene>
    <name evidence="5" type="ORF">GN244_ATG02227</name>
</gene>
<accession>A0A833ST26</accession>
<keyword evidence="2 5" id="KW-0645">Protease</keyword>
<evidence type="ECO:0000256" key="3">
    <source>
        <dbReference type="ARBA" id="ARBA00022801"/>
    </source>
</evidence>
<proteinExistence type="inferred from homology"/>
<evidence type="ECO:0000313" key="5">
    <source>
        <dbReference type="EMBL" id="KAF4045481.1"/>
    </source>
</evidence>
<sequence>MDDVVMSYYLREYTPASATAFNFDWQPFGSIFIAYKKNKDSMVATYKPICGITARFPNESLPPKKLSIARWVLQARGSDHVPKKAVPYAIKRVQTFPVQRNSDDCGIFTLYFTQKVNNSLRQDPNIILLLNISAICSVTKRPCLFQTFSACSTKWV</sequence>
<evidence type="ECO:0000256" key="2">
    <source>
        <dbReference type="ARBA" id="ARBA00022670"/>
    </source>
</evidence>
<evidence type="ECO:0000256" key="1">
    <source>
        <dbReference type="ARBA" id="ARBA00005234"/>
    </source>
</evidence>
<dbReference type="GO" id="GO:0008234">
    <property type="term" value="F:cysteine-type peptidase activity"/>
    <property type="evidence" value="ECO:0007669"/>
    <property type="project" value="InterPro"/>
</dbReference>
<dbReference type="InterPro" id="IPR038765">
    <property type="entry name" value="Papain-like_cys_pep_sf"/>
</dbReference>
<dbReference type="InterPro" id="IPR003653">
    <property type="entry name" value="Peptidase_C48_C"/>
</dbReference>
<comment type="similarity">
    <text evidence="1">Belongs to the peptidase C48 family.</text>
</comment>
<dbReference type="Pfam" id="PF02902">
    <property type="entry name" value="Peptidase_C48"/>
    <property type="match status" value="1"/>
</dbReference>
<name>A0A833ST26_PHYIN</name>